<gene>
    <name evidence="3" type="ORF">SAMN05443545_10443</name>
</gene>
<evidence type="ECO:0000256" key="1">
    <source>
        <dbReference type="SAM" id="MobiDB-lite"/>
    </source>
</evidence>
<sequence length="112" mass="11989">MRIWRTVLLVAMSSTLVACGTPRNQSSSPHDEAPPPPNVSGNGSDDACGAESVQDRVGRPLSDALQRAIAEESQAERVRVLSPGEAATMDHRPDRLNIRLDEDDVIVEIGCG</sequence>
<dbReference type="OrthoDB" id="6049927at2"/>
<dbReference type="PANTHER" id="PTHR39600:SF1">
    <property type="entry name" value="PEPTIDASE INHIBITOR I78 FAMILY PROTEIN"/>
    <property type="match status" value="1"/>
</dbReference>
<dbReference type="InterPro" id="IPR021719">
    <property type="entry name" value="Prot_inh_I78"/>
</dbReference>
<dbReference type="EMBL" id="FNNI01000004">
    <property type="protein sequence ID" value="SDX12575.1"/>
    <property type="molecule type" value="Genomic_DNA"/>
</dbReference>
<organism evidence="3 4">
    <name type="scientific">Aidingimonas halophila</name>
    <dbReference type="NCBI Taxonomy" id="574349"/>
    <lineage>
        <taxon>Bacteria</taxon>
        <taxon>Pseudomonadati</taxon>
        <taxon>Pseudomonadota</taxon>
        <taxon>Gammaproteobacteria</taxon>
        <taxon>Oceanospirillales</taxon>
        <taxon>Halomonadaceae</taxon>
        <taxon>Aidingimonas</taxon>
    </lineage>
</organism>
<feature type="chain" id="PRO_5011456311" evidence="2">
    <location>
        <begin position="19"/>
        <end position="112"/>
    </location>
</feature>
<feature type="signal peptide" evidence="2">
    <location>
        <begin position="1"/>
        <end position="18"/>
    </location>
</feature>
<dbReference type="STRING" id="574349.SAMN05443545_10443"/>
<reference evidence="3 4" key="1">
    <citation type="submission" date="2016-10" db="EMBL/GenBank/DDBJ databases">
        <authorList>
            <person name="de Groot N.N."/>
        </authorList>
    </citation>
    <scope>NUCLEOTIDE SEQUENCE [LARGE SCALE GENOMIC DNA]</scope>
    <source>
        <strain evidence="3 4">DSM 19219</strain>
    </source>
</reference>
<dbReference type="PANTHER" id="PTHR39600">
    <property type="entry name" value="PEPTIDASE INHIBITOR I78 FAMILY PROTEIN"/>
    <property type="match status" value="1"/>
</dbReference>
<dbReference type="AlphaFoldDB" id="A0A1H2Z5H3"/>
<dbReference type="Proteomes" id="UP000198500">
    <property type="component" value="Unassembled WGS sequence"/>
</dbReference>
<dbReference type="PROSITE" id="PS51257">
    <property type="entry name" value="PROKAR_LIPOPROTEIN"/>
    <property type="match status" value="1"/>
</dbReference>
<evidence type="ECO:0000313" key="4">
    <source>
        <dbReference type="Proteomes" id="UP000198500"/>
    </source>
</evidence>
<proteinExistence type="predicted"/>
<dbReference type="Gene3D" id="3.30.10.10">
    <property type="entry name" value="Trypsin Inhibitor V, subunit A"/>
    <property type="match status" value="1"/>
</dbReference>
<accession>A0A1H2Z5H3</accession>
<keyword evidence="4" id="KW-1185">Reference proteome</keyword>
<feature type="region of interest" description="Disordered" evidence="1">
    <location>
        <begin position="20"/>
        <end position="56"/>
    </location>
</feature>
<dbReference type="RefSeq" id="WP_092569074.1">
    <property type="nucleotide sequence ID" value="NZ_BMXH01000001.1"/>
</dbReference>
<keyword evidence="2" id="KW-0732">Signal</keyword>
<protein>
    <submittedName>
        <fullName evidence="3">Peptidase inhibitor I78 family protein</fullName>
    </submittedName>
</protein>
<evidence type="ECO:0000313" key="3">
    <source>
        <dbReference type="EMBL" id="SDX12575.1"/>
    </source>
</evidence>
<name>A0A1H2Z5H3_9GAMM</name>
<dbReference type="Pfam" id="PF11720">
    <property type="entry name" value="Inhibitor_I78"/>
    <property type="match status" value="1"/>
</dbReference>
<evidence type="ECO:0000256" key="2">
    <source>
        <dbReference type="SAM" id="SignalP"/>
    </source>
</evidence>